<feature type="signal peptide" evidence="1">
    <location>
        <begin position="1"/>
        <end position="24"/>
    </location>
</feature>
<name>A0A2P4QGX5_RHIID</name>
<accession>A0A2P4QGX5</accession>
<protein>
    <submittedName>
        <fullName evidence="2">Uncharacterized protein</fullName>
    </submittedName>
</protein>
<gene>
    <name evidence="2" type="ORF">GLOIN_2v838232</name>
</gene>
<dbReference type="AlphaFoldDB" id="A0A2P4QGX5"/>
<evidence type="ECO:0000313" key="2">
    <source>
        <dbReference type="EMBL" id="POG76892.1"/>
    </source>
</evidence>
<dbReference type="EMBL" id="AUPC02000045">
    <property type="protein sequence ID" value="POG76892.1"/>
    <property type="molecule type" value="Genomic_DNA"/>
</dbReference>
<keyword evidence="1" id="KW-0732">Signal</keyword>
<comment type="caution">
    <text evidence="2">The sequence shown here is derived from an EMBL/GenBank/DDBJ whole genome shotgun (WGS) entry which is preliminary data.</text>
</comment>
<reference evidence="2 3" key="1">
    <citation type="journal article" date="2013" name="Proc. Natl. Acad. Sci. U.S.A.">
        <title>Genome of an arbuscular mycorrhizal fungus provides insight into the oldest plant symbiosis.</title>
        <authorList>
            <person name="Tisserant E."/>
            <person name="Malbreil M."/>
            <person name="Kuo A."/>
            <person name="Kohler A."/>
            <person name="Symeonidi A."/>
            <person name="Balestrini R."/>
            <person name="Charron P."/>
            <person name="Duensing N."/>
            <person name="Frei Dit Frey N."/>
            <person name="Gianinazzi-Pearson V."/>
            <person name="Gilbert L.B."/>
            <person name="Handa Y."/>
            <person name="Herr J.R."/>
            <person name="Hijri M."/>
            <person name="Koul R."/>
            <person name="Kawaguchi M."/>
            <person name="Krajinski F."/>
            <person name="Lammers P.J."/>
            <person name="Masclaux F.G."/>
            <person name="Murat C."/>
            <person name="Morin E."/>
            <person name="Ndikumana S."/>
            <person name="Pagni M."/>
            <person name="Petitpierre D."/>
            <person name="Requena N."/>
            <person name="Rosikiewicz P."/>
            <person name="Riley R."/>
            <person name="Saito K."/>
            <person name="San Clemente H."/>
            <person name="Shapiro H."/>
            <person name="van Tuinen D."/>
            <person name="Becard G."/>
            <person name="Bonfante P."/>
            <person name="Paszkowski U."/>
            <person name="Shachar-Hill Y.Y."/>
            <person name="Tuskan G.A."/>
            <person name="Young P.W."/>
            <person name="Sanders I.R."/>
            <person name="Henrissat B."/>
            <person name="Rensing S.A."/>
            <person name="Grigoriev I.V."/>
            <person name="Corradi N."/>
            <person name="Roux C."/>
            <person name="Martin F."/>
        </authorList>
    </citation>
    <scope>NUCLEOTIDE SEQUENCE [LARGE SCALE GENOMIC DNA]</scope>
    <source>
        <strain evidence="2 3">DAOM 197198</strain>
    </source>
</reference>
<evidence type="ECO:0000256" key="1">
    <source>
        <dbReference type="SAM" id="SignalP"/>
    </source>
</evidence>
<keyword evidence="3" id="KW-1185">Reference proteome</keyword>
<feature type="chain" id="PRO_5015195103" evidence="1">
    <location>
        <begin position="25"/>
        <end position="55"/>
    </location>
</feature>
<sequence length="55" mass="6672">MLTPFLRFFIWVLLIKILVKDVFLSAKNLGRMIVRKSSCRYTNFRPRFPLDPIWN</sequence>
<proteinExistence type="predicted"/>
<organism evidence="2 3">
    <name type="scientific">Rhizophagus irregularis (strain DAOM 181602 / DAOM 197198 / MUCL 43194)</name>
    <name type="common">Arbuscular mycorrhizal fungus</name>
    <name type="synonym">Glomus intraradices</name>
    <dbReference type="NCBI Taxonomy" id="747089"/>
    <lineage>
        <taxon>Eukaryota</taxon>
        <taxon>Fungi</taxon>
        <taxon>Fungi incertae sedis</taxon>
        <taxon>Mucoromycota</taxon>
        <taxon>Glomeromycotina</taxon>
        <taxon>Glomeromycetes</taxon>
        <taxon>Glomerales</taxon>
        <taxon>Glomeraceae</taxon>
        <taxon>Rhizophagus</taxon>
    </lineage>
</organism>
<reference evidence="2 3" key="2">
    <citation type="journal article" date="2018" name="New Phytol.">
        <title>High intraspecific genome diversity in the model arbuscular mycorrhizal symbiont Rhizophagus irregularis.</title>
        <authorList>
            <person name="Chen E.C.H."/>
            <person name="Morin E."/>
            <person name="Beaudet D."/>
            <person name="Noel J."/>
            <person name="Yildirir G."/>
            <person name="Ndikumana S."/>
            <person name="Charron P."/>
            <person name="St-Onge C."/>
            <person name="Giorgi J."/>
            <person name="Kruger M."/>
            <person name="Marton T."/>
            <person name="Ropars J."/>
            <person name="Grigoriev I.V."/>
            <person name="Hainaut M."/>
            <person name="Henrissat B."/>
            <person name="Roux C."/>
            <person name="Martin F."/>
            <person name="Corradi N."/>
        </authorList>
    </citation>
    <scope>NUCLEOTIDE SEQUENCE [LARGE SCALE GENOMIC DNA]</scope>
    <source>
        <strain evidence="2 3">DAOM 197198</strain>
    </source>
</reference>
<dbReference type="Proteomes" id="UP000018888">
    <property type="component" value="Unassembled WGS sequence"/>
</dbReference>
<evidence type="ECO:0000313" key="3">
    <source>
        <dbReference type="Proteomes" id="UP000018888"/>
    </source>
</evidence>